<dbReference type="Gene3D" id="1.10.1660.10">
    <property type="match status" value="1"/>
</dbReference>
<dbReference type="GO" id="GO:0006355">
    <property type="term" value="P:regulation of DNA-templated transcription"/>
    <property type="evidence" value="ECO:0007669"/>
    <property type="project" value="InterPro"/>
</dbReference>
<name>A0A917K694_9PSEU</name>
<dbReference type="GO" id="GO:0003677">
    <property type="term" value="F:DNA binding"/>
    <property type="evidence" value="ECO:0007669"/>
    <property type="project" value="InterPro"/>
</dbReference>
<dbReference type="InterPro" id="IPR000551">
    <property type="entry name" value="MerR-type_HTH_dom"/>
</dbReference>
<dbReference type="Pfam" id="PF13411">
    <property type="entry name" value="MerR_1"/>
    <property type="match status" value="1"/>
</dbReference>
<feature type="domain" description="HTH merR-type" evidence="1">
    <location>
        <begin position="9"/>
        <end position="52"/>
    </location>
</feature>
<dbReference type="RefSeq" id="WP_188990593.1">
    <property type="nucleotide sequence ID" value="NZ_BMMT01000018.1"/>
</dbReference>
<dbReference type="EMBL" id="BMMT01000018">
    <property type="protein sequence ID" value="GGJ01543.1"/>
    <property type="molecule type" value="Genomic_DNA"/>
</dbReference>
<proteinExistence type="predicted"/>
<protein>
    <recommendedName>
        <fullName evidence="1">HTH merR-type domain-containing protein</fullName>
    </recommendedName>
</protein>
<gene>
    <name evidence="2" type="ORF">GCM10011581_43430</name>
</gene>
<sequence length="66" mass="7257">MPGSARLVSSSEVARELGVTRQTVARWVRQGIITPAAVTAGGQARFDVDQVKQQLREHGRKQRAED</sequence>
<reference evidence="2 3" key="1">
    <citation type="journal article" date="2014" name="Int. J. Syst. Evol. Microbiol.">
        <title>Complete genome sequence of Corynebacterium casei LMG S-19264T (=DSM 44701T), isolated from a smear-ripened cheese.</title>
        <authorList>
            <consortium name="US DOE Joint Genome Institute (JGI-PGF)"/>
            <person name="Walter F."/>
            <person name="Albersmeier A."/>
            <person name="Kalinowski J."/>
            <person name="Ruckert C."/>
        </authorList>
    </citation>
    <scope>NUCLEOTIDE SEQUENCE [LARGE SCALE GENOMIC DNA]</scope>
    <source>
        <strain evidence="2 3">CGMCC 4.7206</strain>
    </source>
</reference>
<evidence type="ECO:0000259" key="1">
    <source>
        <dbReference type="Pfam" id="PF13411"/>
    </source>
</evidence>
<dbReference type="NCBIfam" id="TIGR01764">
    <property type="entry name" value="excise"/>
    <property type="match status" value="1"/>
</dbReference>
<comment type="caution">
    <text evidence="2">The sequence shown here is derived from an EMBL/GenBank/DDBJ whole genome shotgun (WGS) entry which is preliminary data.</text>
</comment>
<dbReference type="Proteomes" id="UP000597989">
    <property type="component" value="Unassembled WGS sequence"/>
</dbReference>
<dbReference type="InterPro" id="IPR009061">
    <property type="entry name" value="DNA-bd_dom_put_sf"/>
</dbReference>
<accession>A0A917K694</accession>
<evidence type="ECO:0000313" key="2">
    <source>
        <dbReference type="EMBL" id="GGJ01543.1"/>
    </source>
</evidence>
<organism evidence="2 3">
    <name type="scientific">Saccharopolyspora thermophila</name>
    <dbReference type="NCBI Taxonomy" id="89367"/>
    <lineage>
        <taxon>Bacteria</taxon>
        <taxon>Bacillati</taxon>
        <taxon>Actinomycetota</taxon>
        <taxon>Actinomycetes</taxon>
        <taxon>Pseudonocardiales</taxon>
        <taxon>Pseudonocardiaceae</taxon>
        <taxon>Saccharopolyspora</taxon>
    </lineage>
</organism>
<dbReference type="InterPro" id="IPR010093">
    <property type="entry name" value="SinI_DNA-bd"/>
</dbReference>
<evidence type="ECO:0000313" key="3">
    <source>
        <dbReference type="Proteomes" id="UP000597989"/>
    </source>
</evidence>
<dbReference type="AlphaFoldDB" id="A0A917K694"/>
<dbReference type="SUPFAM" id="SSF46955">
    <property type="entry name" value="Putative DNA-binding domain"/>
    <property type="match status" value="1"/>
</dbReference>